<dbReference type="Proteomes" id="UP000078561">
    <property type="component" value="Unassembled WGS sequence"/>
</dbReference>
<feature type="compositionally biased region" description="Low complexity" evidence="1">
    <location>
        <begin position="20"/>
        <end position="41"/>
    </location>
</feature>
<feature type="region of interest" description="Disordered" evidence="1">
    <location>
        <begin position="17"/>
        <end position="137"/>
    </location>
</feature>
<gene>
    <name evidence="2" type="primary">ABSGL_08991.1 scaffold 10666</name>
</gene>
<protein>
    <submittedName>
        <fullName evidence="2">Uncharacterized protein</fullName>
    </submittedName>
</protein>
<evidence type="ECO:0000313" key="2">
    <source>
        <dbReference type="EMBL" id="SAM03173.1"/>
    </source>
</evidence>
<dbReference type="InParanoid" id="A0A163JZR1"/>
<evidence type="ECO:0000256" key="1">
    <source>
        <dbReference type="SAM" id="MobiDB-lite"/>
    </source>
</evidence>
<evidence type="ECO:0000313" key="3">
    <source>
        <dbReference type="Proteomes" id="UP000078561"/>
    </source>
</evidence>
<name>A0A163JZR1_ABSGL</name>
<proteinExistence type="predicted"/>
<reference evidence="2" key="1">
    <citation type="submission" date="2016-04" db="EMBL/GenBank/DDBJ databases">
        <authorList>
            <person name="Evans L.H."/>
            <person name="Alamgir A."/>
            <person name="Owens N."/>
            <person name="Weber N.D."/>
            <person name="Virtaneva K."/>
            <person name="Barbian K."/>
            <person name="Babar A."/>
            <person name="Rosenke K."/>
        </authorList>
    </citation>
    <scope>NUCLEOTIDE SEQUENCE [LARGE SCALE GENOMIC DNA]</scope>
    <source>
        <strain evidence="2">CBS 101.48</strain>
    </source>
</reference>
<sequence>MVSIHPALFTHHVSTGAKVSSRFTTAPTTTMPPTTRSSSDTNLTKQDFEILKPLAQGHYGKSSGSTDILHEGAKQSRAQPPGGHRSGQCRARASYSHGTAPPPPSPLCLLSRHRASLPGDGIPRRRRSLQPPGSATQFMFDRGPCPVLYG</sequence>
<keyword evidence="3" id="KW-1185">Reference proteome</keyword>
<accession>A0A163JZR1</accession>
<dbReference type="AlphaFoldDB" id="A0A163JZR1"/>
<dbReference type="EMBL" id="LT554066">
    <property type="protein sequence ID" value="SAM03173.1"/>
    <property type="molecule type" value="Genomic_DNA"/>
</dbReference>
<organism evidence="2">
    <name type="scientific">Absidia glauca</name>
    <name type="common">Pin mould</name>
    <dbReference type="NCBI Taxonomy" id="4829"/>
    <lineage>
        <taxon>Eukaryota</taxon>
        <taxon>Fungi</taxon>
        <taxon>Fungi incertae sedis</taxon>
        <taxon>Mucoromycota</taxon>
        <taxon>Mucoromycotina</taxon>
        <taxon>Mucoromycetes</taxon>
        <taxon>Mucorales</taxon>
        <taxon>Cunninghamellaceae</taxon>
        <taxon>Absidia</taxon>
    </lineage>
</organism>